<keyword evidence="2" id="KW-1185">Reference proteome</keyword>
<protein>
    <recommendedName>
        <fullName evidence="3">Urease accessory protein UreF</fullName>
    </recommendedName>
</protein>
<comment type="caution">
    <text evidence="1">The sequence shown here is derived from an EMBL/GenBank/DDBJ whole genome shotgun (WGS) entry which is preliminary data.</text>
</comment>
<evidence type="ECO:0008006" key="3">
    <source>
        <dbReference type="Google" id="ProtNLM"/>
    </source>
</evidence>
<dbReference type="EMBL" id="JAAVJH010000001">
    <property type="protein sequence ID" value="NJR77090.1"/>
    <property type="molecule type" value="Genomic_DNA"/>
</dbReference>
<dbReference type="Proteomes" id="UP000732399">
    <property type="component" value="Unassembled WGS sequence"/>
</dbReference>
<dbReference type="RefSeq" id="WP_168132602.1">
    <property type="nucleotide sequence ID" value="NZ_JAAVJH010000001.1"/>
</dbReference>
<proteinExistence type="predicted"/>
<evidence type="ECO:0000313" key="1">
    <source>
        <dbReference type="EMBL" id="NJR77090.1"/>
    </source>
</evidence>
<name>A0ABX1CLW0_9SPHN</name>
<dbReference type="InterPro" id="IPR054248">
    <property type="entry name" value="DUF6975"/>
</dbReference>
<evidence type="ECO:0000313" key="2">
    <source>
        <dbReference type="Proteomes" id="UP000732399"/>
    </source>
</evidence>
<gene>
    <name evidence="1" type="ORF">HBH26_00490</name>
</gene>
<organism evidence="1 2">
    <name type="scientific">Sphingomonas corticis</name>
    <dbReference type="NCBI Taxonomy" id="2722791"/>
    <lineage>
        <taxon>Bacteria</taxon>
        <taxon>Pseudomonadati</taxon>
        <taxon>Pseudomonadota</taxon>
        <taxon>Alphaproteobacteria</taxon>
        <taxon>Sphingomonadales</taxon>
        <taxon>Sphingomonadaceae</taxon>
        <taxon>Sphingomonas</taxon>
    </lineage>
</organism>
<sequence length="218" mass="22055">MEAANLASSGPSATILALVAADGTAAADHAAALSRPGAALRDVADAIHTLCILHGSLPGIVDHVKDGCTDPTARAWLDIAATAVTAERGALARLASAVGPQPSTPGQAASEGAVTGQRHALDMLARSDRAGCALGTALAFVLDWAAVRGVLDAGAARCGVAPLPPFGPLVAETRHFLAGLEPGFSTQRAMVFGAQQMLAQHRGLWHLLEARASARAAR</sequence>
<reference evidence="1 2" key="1">
    <citation type="submission" date="2020-03" db="EMBL/GenBank/DDBJ databases">
        <authorList>
            <person name="Wang L."/>
            <person name="He N."/>
            <person name="Li Y."/>
            <person name="Fang Y."/>
            <person name="Zhang F."/>
        </authorList>
    </citation>
    <scope>NUCLEOTIDE SEQUENCE [LARGE SCALE GENOMIC DNA]</scope>
    <source>
        <strain evidence="1 2">36D10-4-7</strain>
    </source>
</reference>
<dbReference type="Pfam" id="PF22391">
    <property type="entry name" value="DUF6975"/>
    <property type="match status" value="1"/>
</dbReference>
<accession>A0ABX1CLW0</accession>